<dbReference type="RefSeq" id="WP_103432313.1">
    <property type="nucleotide sequence ID" value="NZ_PPXF01000065.1"/>
</dbReference>
<keyword evidence="1" id="KW-1133">Transmembrane helix</keyword>
<dbReference type="Proteomes" id="UP000237104">
    <property type="component" value="Unassembled WGS sequence"/>
</dbReference>
<feature type="transmembrane region" description="Helical" evidence="1">
    <location>
        <begin position="77"/>
        <end position="93"/>
    </location>
</feature>
<accession>A0A2S3Z5R3</accession>
<evidence type="ECO:0000313" key="2">
    <source>
        <dbReference type="EMBL" id="POH59524.1"/>
    </source>
</evidence>
<organism evidence="2 3">
    <name type="scientific">Cryobacterium zongtaii</name>
    <dbReference type="NCBI Taxonomy" id="1259217"/>
    <lineage>
        <taxon>Bacteria</taxon>
        <taxon>Bacillati</taxon>
        <taxon>Actinomycetota</taxon>
        <taxon>Actinomycetes</taxon>
        <taxon>Micrococcales</taxon>
        <taxon>Microbacteriaceae</taxon>
        <taxon>Cryobacterium</taxon>
    </lineage>
</organism>
<name>A0A2S3Z5R3_9MICO</name>
<reference evidence="2 3" key="1">
    <citation type="submission" date="2018-01" db="EMBL/GenBank/DDBJ databases">
        <title>Cryobacterium sp. nov., from glaciers in China.</title>
        <authorList>
            <person name="Liu Q."/>
            <person name="Xin Y.-H."/>
        </authorList>
    </citation>
    <scope>NUCLEOTIDE SEQUENCE [LARGE SCALE GENOMIC DNA]</scope>
    <source>
        <strain evidence="2 3">TMB1-8</strain>
    </source>
</reference>
<feature type="transmembrane region" description="Helical" evidence="1">
    <location>
        <begin position="136"/>
        <end position="161"/>
    </location>
</feature>
<dbReference type="OrthoDB" id="3825761at2"/>
<keyword evidence="1" id="KW-0472">Membrane</keyword>
<dbReference type="EMBL" id="PPXF01000065">
    <property type="protein sequence ID" value="POH59524.1"/>
    <property type="molecule type" value="Genomic_DNA"/>
</dbReference>
<sequence>MDDKSAEPAAASLIVIGAICGLAWAAGLRAYMAELVGFASRFDWVGTFAVILLPGALTGGLLGWAESLRRVGGAPHWRWLALSPLVLAVVPLFRPGAFMELVTTGIGGAAVGVALIGIGGGYAISGRGRLWGRIAAGVLVGASLAATVFTPAAIGGAMLTLTEPRGAWVAVLGVSFLLVLVLASSIPFRRVHRQSAG</sequence>
<keyword evidence="1" id="KW-0812">Transmembrane</keyword>
<dbReference type="AlphaFoldDB" id="A0A2S3Z5R3"/>
<feature type="transmembrane region" description="Helical" evidence="1">
    <location>
        <begin position="105"/>
        <end position="124"/>
    </location>
</feature>
<protein>
    <submittedName>
        <fullName evidence="2">Uncharacterized protein</fullName>
    </submittedName>
</protein>
<feature type="transmembrane region" description="Helical" evidence="1">
    <location>
        <begin position="44"/>
        <end position="65"/>
    </location>
</feature>
<comment type="caution">
    <text evidence="2">The sequence shown here is derived from an EMBL/GenBank/DDBJ whole genome shotgun (WGS) entry which is preliminary data.</text>
</comment>
<feature type="transmembrane region" description="Helical" evidence="1">
    <location>
        <begin position="12"/>
        <end position="32"/>
    </location>
</feature>
<feature type="transmembrane region" description="Helical" evidence="1">
    <location>
        <begin position="167"/>
        <end position="188"/>
    </location>
</feature>
<evidence type="ECO:0000313" key="3">
    <source>
        <dbReference type="Proteomes" id="UP000237104"/>
    </source>
</evidence>
<gene>
    <name evidence="2" type="ORF">C3B59_16560</name>
</gene>
<evidence type="ECO:0000256" key="1">
    <source>
        <dbReference type="SAM" id="Phobius"/>
    </source>
</evidence>
<proteinExistence type="predicted"/>